<sequence length="79" mass="9142">MRDDEPARPVVAFHKEKRYLHVLRMSQYPHLEIHPSVLDSLDYIVGGSFGAFLPTIVDRIRVLVSFLLVERLRRELGLG</sequence>
<evidence type="ECO:0000313" key="2">
    <source>
        <dbReference type="Proteomes" id="UP000193067"/>
    </source>
</evidence>
<proteinExistence type="predicted"/>
<dbReference type="EMBL" id="KZ084107">
    <property type="protein sequence ID" value="OSD02077.1"/>
    <property type="molecule type" value="Genomic_DNA"/>
</dbReference>
<gene>
    <name evidence="1" type="ORF">PYCCODRAFT_1435757</name>
</gene>
<name>A0A1Y2ILQ8_TRAC3</name>
<dbReference type="AlphaFoldDB" id="A0A1Y2ILQ8"/>
<protein>
    <submittedName>
        <fullName evidence="1">Uncharacterized protein</fullName>
    </submittedName>
</protein>
<reference evidence="1 2" key="1">
    <citation type="journal article" date="2015" name="Biotechnol. Biofuels">
        <title>Enhanced degradation of softwood versus hardwood by the white-rot fungus Pycnoporus coccineus.</title>
        <authorList>
            <person name="Couturier M."/>
            <person name="Navarro D."/>
            <person name="Chevret D."/>
            <person name="Henrissat B."/>
            <person name="Piumi F."/>
            <person name="Ruiz-Duenas F.J."/>
            <person name="Martinez A.T."/>
            <person name="Grigoriev I.V."/>
            <person name="Riley R."/>
            <person name="Lipzen A."/>
            <person name="Berrin J.G."/>
            <person name="Master E.R."/>
            <person name="Rosso M.N."/>
        </authorList>
    </citation>
    <scope>NUCLEOTIDE SEQUENCE [LARGE SCALE GENOMIC DNA]</scope>
    <source>
        <strain evidence="1 2">BRFM310</strain>
    </source>
</reference>
<dbReference type="OrthoDB" id="3185381at2759"/>
<accession>A0A1Y2ILQ8</accession>
<keyword evidence="2" id="KW-1185">Reference proteome</keyword>
<dbReference type="Proteomes" id="UP000193067">
    <property type="component" value="Unassembled WGS sequence"/>
</dbReference>
<evidence type="ECO:0000313" key="1">
    <source>
        <dbReference type="EMBL" id="OSD02077.1"/>
    </source>
</evidence>
<organism evidence="1 2">
    <name type="scientific">Trametes coccinea (strain BRFM310)</name>
    <name type="common">Pycnoporus coccineus</name>
    <dbReference type="NCBI Taxonomy" id="1353009"/>
    <lineage>
        <taxon>Eukaryota</taxon>
        <taxon>Fungi</taxon>
        <taxon>Dikarya</taxon>
        <taxon>Basidiomycota</taxon>
        <taxon>Agaricomycotina</taxon>
        <taxon>Agaricomycetes</taxon>
        <taxon>Polyporales</taxon>
        <taxon>Polyporaceae</taxon>
        <taxon>Trametes</taxon>
    </lineage>
</organism>